<dbReference type="InterPro" id="IPR019488">
    <property type="entry name" value="Nucl_pore_RNA_shuttling_Mtr2"/>
</dbReference>
<dbReference type="GeneID" id="30983270"/>
<dbReference type="EMBL" id="KV453909">
    <property type="protein sequence ID" value="ODV82475.1"/>
    <property type="molecule type" value="Genomic_DNA"/>
</dbReference>
<sequence length="179" mass="19847">MSAIDNTQPIEPFLKDFLASLDIQYQSNYANVESYATQFAKHLKRTSAVIVNGSPLIPTNNDSKLEFQKKWLAAPLTQHQLSSFDCHLIPGTGTFIINLSCKVKFDESGKNRLGESADLIQDPSVGSTRINPRPIWSSWFGANINLVVDESVLANSSAEVISSLDYRITFKPENSVIQL</sequence>
<dbReference type="Proteomes" id="UP000094285">
    <property type="component" value="Unassembled WGS sequence"/>
</dbReference>
<protein>
    <submittedName>
        <fullName evidence="1">mRNA transport regulator MTR2</fullName>
    </submittedName>
</protein>
<name>A0A1E4SSK0_9ASCO</name>
<dbReference type="SUPFAM" id="SSF54427">
    <property type="entry name" value="NTF2-like"/>
    <property type="match status" value="1"/>
</dbReference>
<dbReference type="InterPro" id="IPR032710">
    <property type="entry name" value="NTF2-like_dom_sf"/>
</dbReference>
<evidence type="ECO:0000313" key="1">
    <source>
        <dbReference type="EMBL" id="ODV82475.1"/>
    </source>
</evidence>
<keyword evidence="2" id="KW-1185">Reference proteome</keyword>
<dbReference type="RefSeq" id="XP_020067597.1">
    <property type="nucleotide sequence ID" value="XM_020209134.1"/>
</dbReference>
<accession>A0A1E4SSK0</accession>
<dbReference type="OrthoDB" id="25408at2759"/>
<organism evidence="1 2">
    <name type="scientific">Suhomyces tanzawaensis NRRL Y-17324</name>
    <dbReference type="NCBI Taxonomy" id="984487"/>
    <lineage>
        <taxon>Eukaryota</taxon>
        <taxon>Fungi</taxon>
        <taxon>Dikarya</taxon>
        <taxon>Ascomycota</taxon>
        <taxon>Saccharomycotina</taxon>
        <taxon>Pichiomycetes</taxon>
        <taxon>Debaryomycetaceae</taxon>
        <taxon>Suhomyces</taxon>
    </lineage>
</organism>
<proteinExistence type="predicted"/>
<dbReference type="Pfam" id="PF10429">
    <property type="entry name" value="Mtr2"/>
    <property type="match status" value="1"/>
</dbReference>
<dbReference type="STRING" id="984487.A0A1E4SSK0"/>
<dbReference type="Gene3D" id="3.10.450.50">
    <property type="match status" value="1"/>
</dbReference>
<gene>
    <name evidence="1" type="ORF">CANTADRAFT_4464</name>
</gene>
<evidence type="ECO:0000313" key="2">
    <source>
        <dbReference type="Proteomes" id="UP000094285"/>
    </source>
</evidence>
<dbReference type="AlphaFoldDB" id="A0A1E4SSK0"/>
<reference evidence="2" key="1">
    <citation type="submission" date="2016-05" db="EMBL/GenBank/DDBJ databases">
        <title>Comparative genomics of biotechnologically important yeasts.</title>
        <authorList>
            <consortium name="DOE Joint Genome Institute"/>
            <person name="Riley R."/>
            <person name="Haridas S."/>
            <person name="Wolfe K.H."/>
            <person name="Lopes M.R."/>
            <person name="Hittinger C.T."/>
            <person name="Goker M."/>
            <person name="Salamov A."/>
            <person name="Wisecaver J."/>
            <person name="Long T.M."/>
            <person name="Aerts A.L."/>
            <person name="Barry K."/>
            <person name="Choi C."/>
            <person name="Clum A."/>
            <person name="Coughlan A.Y."/>
            <person name="Deshpande S."/>
            <person name="Douglass A.P."/>
            <person name="Hanson S.J."/>
            <person name="Klenk H.-P."/>
            <person name="Labutti K."/>
            <person name="Lapidus A."/>
            <person name="Lindquist E."/>
            <person name="Lipzen A."/>
            <person name="Meier-Kolthoff J.P."/>
            <person name="Ohm R.A."/>
            <person name="Otillar R.P."/>
            <person name="Pangilinan J."/>
            <person name="Peng Y."/>
            <person name="Rokas A."/>
            <person name="Rosa C.A."/>
            <person name="Scheuner C."/>
            <person name="Sibirny A.A."/>
            <person name="Slot J.C."/>
            <person name="Stielow J.B."/>
            <person name="Sun H."/>
            <person name="Kurtzman C.P."/>
            <person name="Blackwell M."/>
            <person name="Grigoriev I.V."/>
            <person name="Jeffries T.W."/>
        </authorList>
    </citation>
    <scope>NUCLEOTIDE SEQUENCE [LARGE SCALE GENOMIC DNA]</scope>
    <source>
        <strain evidence="2">NRRL Y-17324</strain>
    </source>
</reference>